<evidence type="ECO:0000259" key="5">
    <source>
        <dbReference type="PROSITE" id="PS50943"/>
    </source>
</evidence>
<dbReference type="Gene3D" id="3.40.50.2300">
    <property type="match status" value="2"/>
</dbReference>
<dbReference type="Pfam" id="PF00532">
    <property type="entry name" value="Peripla_BP_1"/>
    <property type="match status" value="1"/>
</dbReference>
<dbReference type="RefSeq" id="WP_283077529.1">
    <property type="nucleotide sequence ID" value="NZ_CP121671.1"/>
</dbReference>
<evidence type="ECO:0000256" key="3">
    <source>
        <dbReference type="ARBA" id="ARBA00023163"/>
    </source>
</evidence>
<evidence type="ECO:0000313" key="7">
    <source>
        <dbReference type="Proteomes" id="UP001221597"/>
    </source>
</evidence>
<keyword evidence="7" id="KW-1185">Reference proteome</keyword>
<keyword evidence="2 6" id="KW-0238">DNA-binding</keyword>
<dbReference type="InterPro" id="IPR001761">
    <property type="entry name" value="Peripla_BP/Lac1_sug-bd_dom"/>
</dbReference>
<dbReference type="Pfam" id="PF00356">
    <property type="entry name" value="LacI"/>
    <property type="match status" value="1"/>
</dbReference>
<dbReference type="PROSITE" id="PS50932">
    <property type="entry name" value="HTH_LACI_2"/>
    <property type="match status" value="1"/>
</dbReference>
<keyword evidence="3" id="KW-0804">Transcription</keyword>
<dbReference type="PROSITE" id="PS00356">
    <property type="entry name" value="HTH_LACI_1"/>
    <property type="match status" value="1"/>
</dbReference>
<evidence type="ECO:0000259" key="4">
    <source>
        <dbReference type="PROSITE" id="PS50932"/>
    </source>
</evidence>
<sequence length="348" mass="38540">MRITVHDIARVANVSQATVSKVLNNYSGVKESTRKKVSEAIEELKFTPDSVARSMVTNKTNTLGLIVGDISNPFFAESAKIIIGKAQEQGYDVIISNTDHDDENLENAIQTLISKRVDGIIISSISRTSIRIKKLHDAGFPVVLYNSRVESDSSNSVVLDNYKGAVLAVDHLVELGHESIAFIAGPTKYLTTYERYAGYEAALKNRGLVLNKEHVYDGEYDYEKVYDFSYNLLSDPDRPTSFFATSDQMALAVMDAAASRNIKIPDELSVVGFDNMNISANQYIGLTTISQQKENMAELALKKLINLIVKKDPHPVSAELTLEPELIVRKTTSTPNKIILERRGYNGT</sequence>
<evidence type="ECO:0000256" key="2">
    <source>
        <dbReference type="ARBA" id="ARBA00023125"/>
    </source>
</evidence>
<reference evidence="6 7" key="1">
    <citation type="submission" date="2023-04" db="EMBL/GenBank/DDBJ databases">
        <title>Genome sequence of Halobacillus naozhouensis KACC 21980.</title>
        <authorList>
            <person name="Kim S."/>
            <person name="Heo J."/>
            <person name="Kwon S.-W."/>
        </authorList>
    </citation>
    <scope>NUCLEOTIDE SEQUENCE [LARGE SCALE GENOMIC DNA]</scope>
    <source>
        <strain evidence="6 7">KCTC 13234</strain>
    </source>
</reference>
<dbReference type="CDD" id="cd01392">
    <property type="entry name" value="HTH_LacI"/>
    <property type="match status" value="1"/>
</dbReference>
<dbReference type="InterPro" id="IPR010982">
    <property type="entry name" value="Lambda_DNA-bd_dom_sf"/>
</dbReference>
<dbReference type="SMART" id="SM00354">
    <property type="entry name" value="HTH_LACI"/>
    <property type="match status" value="1"/>
</dbReference>
<dbReference type="GO" id="GO:0003677">
    <property type="term" value="F:DNA binding"/>
    <property type="evidence" value="ECO:0007669"/>
    <property type="project" value="UniProtKB-KW"/>
</dbReference>
<feature type="domain" description="HTH lacI-type" evidence="4">
    <location>
        <begin position="3"/>
        <end position="57"/>
    </location>
</feature>
<organism evidence="6 7">
    <name type="scientific">Halobacillus naozhouensis</name>
    <dbReference type="NCBI Taxonomy" id="554880"/>
    <lineage>
        <taxon>Bacteria</taxon>
        <taxon>Bacillati</taxon>
        <taxon>Bacillota</taxon>
        <taxon>Bacilli</taxon>
        <taxon>Bacillales</taxon>
        <taxon>Bacillaceae</taxon>
        <taxon>Halobacillus</taxon>
    </lineage>
</organism>
<dbReference type="SUPFAM" id="SSF53822">
    <property type="entry name" value="Periplasmic binding protein-like I"/>
    <property type="match status" value="1"/>
</dbReference>
<feature type="domain" description="HTH cro/C1-type" evidence="5">
    <location>
        <begin position="3"/>
        <end position="51"/>
    </location>
</feature>
<proteinExistence type="predicted"/>
<name>A0ABY8J2E3_9BACI</name>
<evidence type="ECO:0000313" key="6">
    <source>
        <dbReference type="EMBL" id="WFT75563.1"/>
    </source>
</evidence>
<dbReference type="PRINTS" id="PR00036">
    <property type="entry name" value="HTHLACI"/>
</dbReference>
<dbReference type="PROSITE" id="PS50943">
    <property type="entry name" value="HTH_CROC1"/>
    <property type="match status" value="1"/>
</dbReference>
<evidence type="ECO:0000256" key="1">
    <source>
        <dbReference type="ARBA" id="ARBA00023015"/>
    </source>
</evidence>
<protein>
    <submittedName>
        <fullName evidence="6">LacI family DNA-binding transcriptional regulator</fullName>
    </submittedName>
</protein>
<accession>A0ABY8J2E3</accession>
<dbReference type="InterPro" id="IPR000843">
    <property type="entry name" value="HTH_LacI"/>
</dbReference>
<dbReference type="EMBL" id="CP121671">
    <property type="protein sequence ID" value="WFT75563.1"/>
    <property type="molecule type" value="Genomic_DNA"/>
</dbReference>
<keyword evidence="1" id="KW-0805">Transcription regulation</keyword>
<dbReference type="PANTHER" id="PTHR30146">
    <property type="entry name" value="LACI-RELATED TRANSCRIPTIONAL REPRESSOR"/>
    <property type="match status" value="1"/>
</dbReference>
<dbReference type="InterPro" id="IPR001387">
    <property type="entry name" value="Cro/C1-type_HTH"/>
</dbReference>
<dbReference type="InterPro" id="IPR028082">
    <property type="entry name" value="Peripla_BP_I"/>
</dbReference>
<gene>
    <name evidence="6" type="ORF">P9989_03995</name>
</gene>
<dbReference type="Gene3D" id="1.10.260.40">
    <property type="entry name" value="lambda repressor-like DNA-binding domains"/>
    <property type="match status" value="1"/>
</dbReference>
<dbReference type="CDD" id="cd06267">
    <property type="entry name" value="PBP1_LacI_sugar_binding-like"/>
    <property type="match status" value="1"/>
</dbReference>
<dbReference type="Proteomes" id="UP001221597">
    <property type="component" value="Chromosome"/>
</dbReference>
<dbReference type="SUPFAM" id="SSF47413">
    <property type="entry name" value="lambda repressor-like DNA-binding domains"/>
    <property type="match status" value="1"/>
</dbReference>
<dbReference type="PANTHER" id="PTHR30146:SF109">
    <property type="entry name" value="HTH-TYPE TRANSCRIPTIONAL REGULATOR GALS"/>
    <property type="match status" value="1"/>
</dbReference>